<feature type="compositionally biased region" description="Acidic residues" evidence="1">
    <location>
        <begin position="19"/>
        <end position="30"/>
    </location>
</feature>
<dbReference type="VEuPathDB" id="TriTrypDB:BSAL_83995"/>
<evidence type="ECO:0000313" key="4">
    <source>
        <dbReference type="Proteomes" id="UP000051952"/>
    </source>
</evidence>
<accession>A0A0S4IZZ7</accession>
<keyword evidence="2" id="KW-0472">Membrane</keyword>
<feature type="transmembrane region" description="Helical" evidence="2">
    <location>
        <begin position="216"/>
        <end position="240"/>
    </location>
</feature>
<feature type="region of interest" description="Disordered" evidence="1">
    <location>
        <begin position="1"/>
        <end position="140"/>
    </location>
</feature>
<organism evidence="3 4">
    <name type="scientific">Bodo saltans</name>
    <name type="common">Flagellated protozoan</name>
    <dbReference type="NCBI Taxonomy" id="75058"/>
    <lineage>
        <taxon>Eukaryota</taxon>
        <taxon>Discoba</taxon>
        <taxon>Euglenozoa</taxon>
        <taxon>Kinetoplastea</taxon>
        <taxon>Metakinetoplastina</taxon>
        <taxon>Eubodonida</taxon>
        <taxon>Bodonidae</taxon>
        <taxon>Bodo</taxon>
    </lineage>
</organism>
<dbReference type="AlphaFoldDB" id="A0A0S4IZZ7"/>
<keyword evidence="4" id="KW-1185">Reference proteome</keyword>
<evidence type="ECO:0000256" key="1">
    <source>
        <dbReference type="SAM" id="MobiDB-lite"/>
    </source>
</evidence>
<keyword evidence="2" id="KW-1133">Transmembrane helix</keyword>
<gene>
    <name evidence="3" type="ORF">BSAL_83995</name>
</gene>
<feature type="transmembrane region" description="Helical" evidence="2">
    <location>
        <begin position="151"/>
        <end position="171"/>
    </location>
</feature>
<sequence>MDAPRSATTRRRRMRDVDDSTDDDEDEEDAPAPPSGARTKRHAAHAPAQGSRRLASAPALSDSAGGGDGDRRGATHRHRSSINLGERASVSGSSGNEEEDADAEEFGNGSDTRSQRNDAASDDGQNNDDDDEDDDSTDDNEVAFYNSTIGVAMRTLGWAFSYWLLPLWVVAGSIDSGVLGLLYVSLFVWVTFVPRVERHVADVRRTKDNERFRIPVAFALAPTIACSLLSVLVATAGMVLTGVHGIWWCHREVNLDADWTVGWTKAWSVLGFNPSGSVGACTGEEDLGNHAWVHIVVFIVSVIAVFGMVVQRAKDRHYANHPPAPSQHAANHRHRHGNHHNHQE</sequence>
<dbReference type="EMBL" id="CYKH01000956">
    <property type="protein sequence ID" value="CUG72545.1"/>
    <property type="molecule type" value="Genomic_DNA"/>
</dbReference>
<reference evidence="4" key="1">
    <citation type="submission" date="2015-09" db="EMBL/GenBank/DDBJ databases">
        <authorList>
            <consortium name="Pathogen Informatics"/>
        </authorList>
    </citation>
    <scope>NUCLEOTIDE SEQUENCE [LARGE SCALE GENOMIC DNA]</scope>
    <source>
        <strain evidence="4">Lake Konstanz</strain>
    </source>
</reference>
<keyword evidence="2 3" id="KW-0812">Transmembrane</keyword>
<feature type="region of interest" description="Disordered" evidence="1">
    <location>
        <begin position="318"/>
        <end position="344"/>
    </location>
</feature>
<evidence type="ECO:0000256" key="2">
    <source>
        <dbReference type="SAM" id="Phobius"/>
    </source>
</evidence>
<feature type="compositionally biased region" description="Basic residues" evidence="1">
    <location>
        <begin position="330"/>
        <end position="344"/>
    </location>
</feature>
<dbReference type="Proteomes" id="UP000051952">
    <property type="component" value="Unassembled WGS sequence"/>
</dbReference>
<name>A0A0S4IZZ7_BODSA</name>
<feature type="non-terminal residue" evidence="3">
    <location>
        <position position="344"/>
    </location>
</feature>
<evidence type="ECO:0000313" key="3">
    <source>
        <dbReference type="EMBL" id="CUG72545.1"/>
    </source>
</evidence>
<protein>
    <submittedName>
        <fullName evidence="3">Transmembrane protein, putative</fullName>
    </submittedName>
</protein>
<feature type="compositionally biased region" description="Acidic residues" evidence="1">
    <location>
        <begin position="125"/>
        <end position="140"/>
    </location>
</feature>
<proteinExistence type="predicted"/>
<feature type="transmembrane region" description="Helical" evidence="2">
    <location>
        <begin position="177"/>
        <end position="196"/>
    </location>
</feature>
<feature type="compositionally biased region" description="Acidic residues" evidence="1">
    <location>
        <begin position="96"/>
        <end position="105"/>
    </location>
</feature>
<feature type="compositionally biased region" description="Low complexity" evidence="1">
    <location>
        <begin position="50"/>
        <end position="63"/>
    </location>
</feature>
<feature type="transmembrane region" description="Helical" evidence="2">
    <location>
        <begin position="291"/>
        <end position="310"/>
    </location>
</feature>